<accession>A0A918H3Q5</accession>
<name>A0A918H3Q5_9ACTN</name>
<dbReference type="InterPro" id="IPR042099">
    <property type="entry name" value="ANL_N_sf"/>
</dbReference>
<feature type="domain" description="AMP-dependent synthetase/ligase" evidence="1">
    <location>
        <begin position="15"/>
        <end position="387"/>
    </location>
</feature>
<dbReference type="Pfam" id="PF00501">
    <property type="entry name" value="AMP-binding"/>
    <property type="match status" value="1"/>
</dbReference>
<gene>
    <name evidence="2" type="ORF">GCM10014713_32580</name>
</gene>
<proteinExistence type="predicted"/>
<keyword evidence="3" id="KW-1185">Reference proteome</keyword>
<dbReference type="PANTHER" id="PTHR43767:SF1">
    <property type="entry name" value="NONRIBOSOMAL PEPTIDE SYNTHASE PES1 (EUROFUNG)-RELATED"/>
    <property type="match status" value="1"/>
</dbReference>
<dbReference type="InterPro" id="IPR020845">
    <property type="entry name" value="AMP-binding_CS"/>
</dbReference>
<reference evidence="2" key="1">
    <citation type="journal article" date="2014" name="Int. J. Syst. Evol. Microbiol.">
        <title>Complete genome sequence of Corynebacterium casei LMG S-19264T (=DSM 44701T), isolated from a smear-ripened cheese.</title>
        <authorList>
            <consortium name="US DOE Joint Genome Institute (JGI-PGF)"/>
            <person name="Walter F."/>
            <person name="Albersmeier A."/>
            <person name="Kalinowski J."/>
            <person name="Ruckert C."/>
        </authorList>
    </citation>
    <scope>NUCLEOTIDE SEQUENCE</scope>
    <source>
        <strain evidence="2">JCM 3172</strain>
    </source>
</reference>
<dbReference type="SUPFAM" id="SSF56801">
    <property type="entry name" value="Acetyl-CoA synthetase-like"/>
    <property type="match status" value="1"/>
</dbReference>
<dbReference type="Gene3D" id="3.40.50.12780">
    <property type="entry name" value="N-terminal domain of ligase-like"/>
    <property type="match status" value="1"/>
</dbReference>
<dbReference type="Proteomes" id="UP000619486">
    <property type="component" value="Unassembled WGS sequence"/>
</dbReference>
<sequence>MSGGDRTGLWLGTLLDETAARRPDGIVVIDHQLDALPDARRKLNVAELAGYVADLAARLWAAGVRPGDHIALHKSANFDLYLLACAAARIGAVPALLSPALDRDTVAVLLRRLGRPHLLTDTAKLTGDLAGLDLAALTDRVLTPAGSHPGAVSLAALAGSPAVDAVRTAPDSPALMTHTSGTTGIPKLVVHSARSLLGRLRPQERLADAIREPERCLIHVSFVHSRLFLALAVLLPRGMPAIVLRDGDPEHVAEICAKTEPGLLETHPNSFMEWEHLADDPRRPFAHVKYFSSTFDAIHPGTIRRLLAASERRFPLFHQLYGQSECGPVAGRAYTRHGADAIDGRCLGHPLPGTARIRVVAREGAEPGPDTPGHIEVRTPGRALTYYGEDERYARQVDGDWWRMGDVGHLTPRGCVHLLDREVDLIPSLRSTLEAEDTILARLPELTELVFVPGPDREPVPVLCTRDDLPLDLDRWRSAVTDLPADLAHPVQLRLTDLPRTATSKIRRLELAERLSHV</sequence>
<reference evidence="2" key="2">
    <citation type="submission" date="2020-09" db="EMBL/GenBank/DDBJ databases">
        <authorList>
            <person name="Sun Q."/>
            <person name="Ohkuma M."/>
        </authorList>
    </citation>
    <scope>NUCLEOTIDE SEQUENCE</scope>
    <source>
        <strain evidence="2">JCM 3172</strain>
    </source>
</reference>
<dbReference type="GO" id="GO:0016874">
    <property type="term" value="F:ligase activity"/>
    <property type="evidence" value="ECO:0007669"/>
    <property type="project" value="UniProtKB-KW"/>
</dbReference>
<dbReference type="RefSeq" id="WP_189202262.1">
    <property type="nucleotide sequence ID" value="NZ_BMQQ01000011.1"/>
</dbReference>
<dbReference type="InterPro" id="IPR000873">
    <property type="entry name" value="AMP-dep_synth/lig_dom"/>
</dbReference>
<dbReference type="InterPro" id="IPR050237">
    <property type="entry name" value="ATP-dep_AMP-bd_enzyme"/>
</dbReference>
<dbReference type="PROSITE" id="PS00455">
    <property type="entry name" value="AMP_BINDING"/>
    <property type="match status" value="1"/>
</dbReference>
<comment type="caution">
    <text evidence="2">The sequence shown here is derived from an EMBL/GenBank/DDBJ whole genome shotgun (WGS) entry which is preliminary data.</text>
</comment>
<dbReference type="AlphaFoldDB" id="A0A918H3Q5"/>
<dbReference type="EMBL" id="BMQQ01000011">
    <property type="protein sequence ID" value="GGT36390.1"/>
    <property type="molecule type" value="Genomic_DNA"/>
</dbReference>
<protein>
    <submittedName>
        <fullName evidence="2">Fatty-acid-CoA ligase FadD</fullName>
    </submittedName>
</protein>
<organism evidence="2 3">
    <name type="scientific">Streptomyces purpureus</name>
    <dbReference type="NCBI Taxonomy" id="1951"/>
    <lineage>
        <taxon>Bacteria</taxon>
        <taxon>Bacillati</taxon>
        <taxon>Actinomycetota</taxon>
        <taxon>Actinomycetes</taxon>
        <taxon>Kitasatosporales</taxon>
        <taxon>Streptomycetaceae</taxon>
        <taxon>Streptomyces</taxon>
    </lineage>
</organism>
<dbReference type="PANTHER" id="PTHR43767">
    <property type="entry name" value="LONG-CHAIN-FATTY-ACID--COA LIGASE"/>
    <property type="match status" value="1"/>
</dbReference>
<evidence type="ECO:0000313" key="3">
    <source>
        <dbReference type="Proteomes" id="UP000619486"/>
    </source>
</evidence>
<evidence type="ECO:0000259" key="1">
    <source>
        <dbReference type="Pfam" id="PF00501"/>
    </source>
</evidence>
<keyword evidence="2" id="KW-0436">Ligase</keyword>
<evidence type="ECO:0000313" key="2">
    <source>
        <dbReference type="EMBL" id="GGT36390.1"/>
    </source>
</evidence>